<evidence type="ECO:0000313" key="4">
    <source>
        <dbReference type="EMBL" id="KAE9100075.1"/>
    </source>
</evidence>
<dbReference type="Proteomes" id="UP000437068">
    <property type="component" value="Unassembled WGS sequence"/>
</dbReference>
<keyword evidence="1" id="KW-0175">Coiled coil</keyword>
<sequence>MSDGLLLPPNIERLSSSVIGVVMARNPAPPSYVFDAATPRAPNKTSPPSQQSAPSKEQCPGTRSSSHIAASVEHTKQSTTQLKPAPPSDQLRDDLWHKLSSAEKIRKLMMHRRRRCRAQRRYREKMKDKEAFLAKEVDQMRDEIRHLERMKFLASKEDLTGTSPLRLVAEYFNLLRHGLDVQDLDGSTPLRLDKDHAQKRYLQRVMASDVASNRGFGVQALLADWRSLSLRHDKLELALAKLDYGAKDVVVADAKIYTTKSQNACSTRYLLV</sequence>
<evidence type="ECO:0000256" key="2">
    <source>
        <dbReference type="SAM" id="MobiDB-lite"/>
    </source>
</evidence>
<dbReference type="EMBL" id="QXGA01002306">
    <property type="protein sequence ID" value="KAE9100075.1"/>
    <property type="molecule type" value="Genomic_DNA"/>
</dbReference>
<evidence type="ECO:0000313" key="9">
    <source>
        <dbReference type="Proteomes" id="UP000437068"/>
    </source>
</evidence>
<reference evidence="8 9" key="1">
    <citation type="submission" date="2018-08" db="EMBL/GenBank/DDBJ databases">
        <title>Genomic investigation of the strawberry pathogen Phytophthora fragariae indicates pathogenicity is determined by transcriptional variation in three key races.</title>
        <authorList>
            <person name="Adams T.M."/>
            <person name="Armitage A.D."/>
            <person name="Sobczyk M.K."/>
            <person name="Bates H.J."/>
            <person name="Dunwell J.M."/>
            <person name="Nellist C.F."/>
            <person name="Harrison R.J."/>
        </authorList>
    </citation>
    <scope>NUCLEOTIDE SEQUENCE [LARGE SCALE GENOMIC DNA]</scope>
    <source>
        <strain evidence="7 9">A4</strain>
        <strain evidence="5 11">BC-23</strain>
        <strain evidence="6 8">NOV-27</strain>
        <strain evidence="4 10">NOV-5</strain>
        <strain evidence="3 12">ONT-3</strain>
    </source>
</reference>
<proteinExistence type="predicted"/>
<dbReference type="Proteomes" id="UP000433483">
    <property type="component" value="Unassembled WGS sequence"/>
</dbReference>
<dbReference type="Proteomes" id="UP000476176">
    <property type="component" value="Unassembled WGS sequence"/>
</dbReference>
<dbReference type="OrthoDB" id="121946at2759"/>
<evidence type="ECO:0000256" key="1">
    <source>
        <dbReference type="SAM" id="Coils"/>
    </source>
</evidence>
<dbReference type="EMBL" id="QXGE01002170">
    <property type="protein sequence ID" value="KAE9284264.1"/>
    <property type="molecule type" value="Genomic_DNA"/>
</dbReference>
<evidence type="ECO:0000313" key="6">
    <source>
        <dbReference type="EMBL" id="KAE9174041.1"/>
    </source>
</evidence>
<dbReference type="EMBL" id="QXGC01004178">
    <property type="protein sequence ID" value="KAE9170759.1"/>
    <property type="molecule type" value="Genomic_DNA"/>
</dbReference>
<evidence type="ECO:0000313" key="7">
    <source>
        <dbReference type="EMBL" id="KAE9284264.1"/>
    </source>
</evidence>
<dbReference type="EMBL" id="QXGB01002920">
    <property type="protein sequence ID" value="KAE9174041.1"/>
    <property type="molecule type" value="Genomic_DNA"/>
</dbReference>
<feature type="compositionally biased region" description="Polar residues" evidence="2">
    <location>
        <begin position="43"/>
        <end position="68"/>
    </location>
</feature>
<evidence type="ECO:0000313" key="11">
    <source>
        <dbReference type="Proteomes" id="UP000476176"/>
    </source>
</evidence>
<name>A0A6A4C2H5_9STRA</name>
<evidence type="ECO:0008006" key="13">
    <source>
        <dbReference type="Google" id="ProtNLM"/>
    </source>
</evidence>
<organism evidence="7 9">
    <name type="scientific">Phytophthora fragariae</name>
    <dbReference type="NCBI Taxonomy" id="53985"/>
    <lineage>
        <taxon>Eukaryota</taxon>
        <taxon>Sar</taxon>
        <taxon>Stramenopiles</taxon>
        <taxon>Oomycota</taxon>
        <taxon>Peronosporomycetes</taxon>
        <taxon>Peronosporales</taxon>
        <taxon>Peronosporaceae</taxon>
        <taxon>Phytophthora</taxon>
    </lineage>
</organism>
<evidence type="ECO:0000313" key="12">
    <source>
        <dbReference type="Proteomes" id="UP000488956"/>
    </source>
</evidence>
<evidence type="ECO:0000313" key="10">
    <source>
        <dbReference type="Proteomes" id="UP000440732"/>
    </source>
</evidence>
<evidence type="ECO:0000313" key="3">
    <source>
        <dbReference type="EMBL" id="KAE9072366.1"/>
    </source>
</evidence>
<keyword evidence="8" id="KW-1185">Reference proteome</keyword>
<protein>
    <recommendedName>
        <fullName evidence="13">BZIP domain-containing protein</fullName>
    </recommendedName>
</protein>
<gene>
    <name evidence="7" type="ORF">PF001_g22475</name>
    <name evidence="5" type="ORF">PF004_g27774</name>
    <name evidence="6" type="ORF">PF005_g26025</name>
    <name evidence="4" type="ORF">PF006_g22988</name>
    <name evidence="3" type="ORF">PF010_g25517</name>
</gene>
<accession>A0A6A4C2H5</accession>
<dbReference type="Proteomes" id="UP000440732">
    <property type="component" value="Unassembled WGS sequence"/>
</dbReference>
<dbReference type="EMBL" id="QXFX01002945">
    <property type="protein sequence ID" value="KAE9072366.1"/>
    <property type="molecule type" value="Genomic_DNA"/>
</dbReference>
<evidence type="ECO:0000313" key="5">
    <source>
        <dbReference type="EMBL" id="KAE9170759.1"/>
    </source>
</evidence>
<feature type="region of interest" description="Disordered" evidence="2">
    <location>
        <begin position="33"/>
        <end position="94"/>
    </location>
</feature>
<dbReference type="AlphaFoldDB" id="A0A6A4C2H5"/>
<evidence type="ECO:0000313" key="8">
    <source>
        <dbReference type="Proteomes" id="UP000433483"/>
    </source>
</evidence>
<feature type="coiled-coil region" evidence="1">
    <location>
        <begin position="123"/>
        <end position="150"/>
    </location>
</feature>
<dbReference type="Proteomes" id="UP000488956">
    <property type="component" value="Unassembled WGS sequence"/>
</dbReference>
<comment type="caution">
    <text evidence="7">The sequence shown here is derived from an EMBL/GenBank/DDBJ whole genome shotgun (WGS) entry which is preliminary data.</text>
</comment>